<keyword evidence="4" id="KW-1003">Cell membrane</keyword>
<evidence type="ECO:0000256" key="13">
    <source>
        <dbReference type="ARBA" id="ARBA00023136"/>
    </source>
</evidence>
<keyword evidence="5 14" id="KW-0597">Phosphoprotein</keyword>
<dbReference type="Pfam" id="PF00512">
    <property type="entry name" value="HisKA"/>
    <property type="match status" value="1"/>
</dbReference>
<evidence type="ECO:0000256" key="6">
    <source>
        <dbReference type="ARBA" id="ARBA00022679"/>
    </source>
</evidence>
<dbReference type="SMART" id="SM00448">
    <property type="entry name" value="REC"/>
    <property type="match status" value="2"/>
</dbReference>
<dbReference type="CDD" id="cd16922">
    <property type="entry name" value="HATPase_EvgS-ArcB-TorS-like"/>
    <property type="match status" value="1"/>
</dbReference>
<dbReference type="InterPro" id="IPR036890">
    <property type="entry name" value="HATPase_C_sf"/>
</dbReference>
<keyword evidence="11" id="KW-1133">Transmembrane helix</keyword>
<dbReference type="InterPro" id="IPR001789">
    <property type="entry name" value="Sig_transdc_resp-reg_receiver"/>
</dbReference>
<evidence type="ECO:0000256" key="12">
    <source>
        <dbReference type="ARBA" id="ARBA00023012"/>
    </source>
</evidence>
<feature type="domain" description="Response regulatory" evidence="17">
    <location>
        <begin position="398"/>
        <end position="515"/>
    </location>
</feature>
<feature type="modified residue" description="4-aspartylphosphate" evidence="14">
    <location>
        <position position="45"/>
    </location>
</feature>
<dbReference type="SMART" id="SM00387">
    <property type="entry name" value="HATPase_c"/>
    <property type="match status" value="1"/>
</dbReference>
<dbReference type="InterPro" id="IPR003661">
    <property type="entry name" value="HisK_dim/P_dom"/>
</dbReference>
<protein>
    <recommendedName>
        <fullName evidence="3">histidine kinase</fullName>
        <ecNumber evidence="3">2.7.13.3</ecNumber>
    </recommendedName>
</protein>
<dbReference type="SUPFAM" id="SSF47384">
    <property type="entry name" value="Homodimeric domain of signal transducing histidine kinase"/>
    <property type="match status" value="1"/>
</dbReference>
<dbReference type="PROSITE" id="PS50109">
    <property type="entry name" value="HIS_KIN"/>
    <property type="match status" value="1"/>
</dbReference>
<feature type="modified residue" description="4-aspartylphosphate" evidence="14">
    <location>
        <position position="448"/>
    </location>
</feature>
<dbReference type="InterPro" id="IPR005467">
    <property type="entry name" value="His_kinase_dom"/>
</dbReference>
<dbReference type="Proteomes" id="UP000320393">
    <property type="component" value="Unassembled WGS sequence"/>
</dbReference>
<dbReference type="EMBL" id="VBAM01000172">
    <property type="protein sequence ID" value="TMJ12915.1"/>
    <property type="molecule type" value="Genomic_DNA"/>
</dbReference>
<keyword evidence="12" id="KW-0902">Two-component regulatory system</keyword>
<dbReference type="SMART" id="SM00388">
    <property type="entry name" value="HisKA"/>
    <property type="match status" value="1"/>
</dbReference>
<dbReference type="GO" id="GO:0009927">
    <property type="term" value="F:histidine phosphotransfer kinase activity"/>
    <property type="evidence" value="ECO:0007669"/>
    <property type="project" value="TreeGrafter"/>
</dbReference>
<dbReference type="SUPFAM" id="SSF52172">
    <property type="entry name" value="CheY-like"/>
    <property type="match status" value="2"/>
</dbReference>
<dbReference type="FunFam" id="3.30.565.10:FF:000023">
    <property type="entry name" value="PAS domain-containing sensor histidine kinase"/>
    <property type="match status" value="1"/>
</dbReference>
<evidence type="ECO:0000256" key="11">
    <source>
        <dbReference type="ARBA" id="ARBA00022989"/>
    </source>
</evidence>
<evidence type="ECO:0000256" key="1">
    <source>
        <dbReference type="ARBA" id="ARBA00000085"/>
    </source>
</evidence>
<feature type="coiled-coil region" evidence="15">
    <location>
        <begin position="126"/>
        <end position="156"/>
    </location>
</feature>
<evidence type="ECO:0000256" key="3">
    <source>
        <dbReference type="ARBA" id="ARBA00012438"/>
    </source>
</evidence>
<dbReference type="InterPro" id="IPR003594">
    <property type="entry name" value="HATPase_dom"/>
</dbReference>
<accession>A0A537LY48</accession>
<evidence type="ECO:0000256" key="10">
    <source>
        <dbReference type="ARBA" id="ARBA00022840"/>
    </source>
</evidence>
<comment type="subcellular location">
    <subcellularLocation>
        <location evidence="2">Cell membrane</location>
    </subcellularLocation>
</comment>
<organism evidence="18 19">
    <name type="scientific">Candidatus Segetimicrobium genomatis</name>
    <dbReference type="NCBI Taxonomy" id="2569760"/>
    <lineage>
        <taxon>Bacteria</taxon>
        <taxon>Bacillati</taxon>
        <taxon>Candidatus Sysuimicrobiota</taxon>
        <taxon>Candidatus Sysuimicrobiia</taxon>
        <taxon>Candidatus Sysuimicrobiales</taxon>
        <taxon>Candidatus Segetimicrobiaceae</taxon>
        <taxon>Candidatus Segetimicrobium</taxon>
    </lineage>
</organism>
<dbReference type="Gene3D" id="3.30.565.10">
    <property type="entry name" value="Histidine kinase-like ATPase, C-terminal domain"/>
    <property type="match status" value="1"/>
</dbReference>
<dbReference type="PRINTS" id="PR00344">
    <property type="entry name" value="BCTRLSENSOR"/>
</dbReference>
<dbReference type="Pfam" id="PF02518">
    <property type="entry name" value="HATPase_c"/>
    <property type="match status" value="1"/>
</dbReference>
<name>A0A537LY48_9BACT</name>
<evidence type="ECO:0000313" key="19">
    <source>
        <dbReference type="Proteomes" id="UP000320393"/>
    </source>
</evidence>
<reference evidence="18 19" key="1">
    <citation type="journal article" date="2019" name="Nat. Microbiol.">
        <title>Mediterranean grassland soil C-N compound turnover is dependent on rainfall and depth, and is mediated by genomically divergent microorganisms.</title>
        <authorList>
            <person name="Diamond S."/>
            <person name="Andeer P.F."/>
            <person name="Li Z."/>
            <person name="Crits-Christoph A."/>
            <person name="Burstein D."/>
            <person name="Anantharaman K."/>
            <person name="Lane K.R."/>
            <person name="Thomas B.C."/>
            <person name="Pan C."/>
            <person name="Northen T.R."/>
            <person name="Banfield J.F."/>
        </authorList>
    </citation>
    <scope>NUCLEOTIDE SEQUENCE [LARGE SCALE GENOMIC DNA]</scope>
    <source>
        <strain evidence="18">NP_5</strain>
    </source>
</reference>
<evidence type="ECO:0000313" key="18">
    <source>
        <dbReference type="EMBL" id="TMJ12915.1"/>
    </source>
</evidence>
<evidence type="ECO:0000256" key="9">
    <source>
        <dbReference type="ARBA" id="ARBA00022777"/>
    </source>
</evidence>
<feature type="domain" description="Response regulatory" evidence="17">
    <location>
        <begin position="1"/>
        <end position="113"/>
    </location>
</feature>
<dbReference type="PANTHER" id="PTHR43047:SF72">
    <property type="entry name" value="OSMOSENSING HISTIDINE PROTEIN KINASE SLN1"/>
    <property type="match status" value="1"/>
</dbReference>
<gene>
    <name evidence="18" type="ORF">E6H02_05570</name>
</gene>
<dbReference type="Gene3D" id="1.10.287.130">
    <property type="match status" value="1"/>
</dbReference>
<comment type="catalytic activity">
    <reaction evidence="1">
        <text>ATP + protein L-histidine = ADP + protein N-phospho-L-histidine.</text>
        <dbReference type="EC" id="2.7.13.3"/>
    </reaction>
</comment>
<keyword evidence="7" id="KW-0812">Transmembrane</keyword>
<evidence type="ECO:0000259" key="16">
    <source>
        <dbReference type="PROSITE" id="PS50109"/>
    </source>
</evidence>
<keyword evidence="9" id="KW-0418">Kinase</keyword>
<evidence type="ECO:0000256" key="14">
    <source>
        <dbReference type="PROSITE-ProRule" id="PRU00169"/>
    </source>
</evidence>
<dbReference type="CDD" id="cd00082">
    <property type="entry name" value="HisKA"/>
    <property type="match status" value="1"/>
</dbReference>
<proteinExistence type="predicted"/>
<evidence type="ECO:0000259" key="17">
    <source>
        <dbReference type="PROSITE" id="PS50110"/>
    </source>
</evidence>
<evidence type="ECO:0000256" key="7">
    <source>
        <dbReference type="ARBA" id="ARBA00022692"/>
    </source>
</evidence>
<keyword evidence="6" id="KW-0808">Transferase</keyword>
<dbReference type="InterPro" id="IPR004358">
    <property type="entry name" value="Sig_transdc_His_kin-like_C"/>
</dbReference>
<keyword evidence="15" id="KW-0175">Coiled coil</keyword>
<dbReference type="PROSITE" id="PS50110">
    <property type="entry name" value="RESPONSE_REGULATORY"/>
    <property type="match status" value="2"/>
</dbReference>
<dbReference type="FunFam" id="1.10.287.130:FF:000004">
    <property type="entry name" value="Ethylene receptor 1"/>
    <property type="match status" value="1"/>
</dbReference>
<dbReference type="AlphaFoldDB" id="A0A537LY48"/>
<evidence type="ECO:0000256" key="5">
    <source>
        <dbReference type="ARBA" id="ARBA00022553"/>
    </source>
</evidence>
<evidence type="ECO:0000256" key="15">
    <source>
        <dbReference type="SAM" id="Coils"/>
    </source>
</evidence>
<dbReference type="GO" id="GO:0000155">
    <property type="term" value="F:phosphorelay sensor kinase activity"/>
    <property type="evidence" value="ECO:0007669"/>
    <property type="project" value="InterPro"/>
</dbReference>
<keyword evidence="8" id="KW-0547">Nucleotide-binding</keyword>
<dbReference type="Gene3D" id="3.40.50.2300">
    <property type="match status" value="2"/>
</dbReference>
<evidence type="ECO:0000256" key="2">
    <source>
        <dbReference type="ARBA" id="ARBA00004236"/>
    </source>
</evidence>
<comment type="caution">
    <text evidence="18">The sequence shown here is derived from an EMBL/GenBank/DDBJ whole genome shotgun (WGS) entry which is preliminary data.</text>
</comment>
<sequence length="516" mass="56028">MDDNPGKLLTLETLLADLGHLVKATSGEEALRCLLTADFAVILLDVNLPGMDGFETAALIRQRKRSEHTPIIFVSSISPSETHAARGYSLGAVDYMFTPIVPDILRTKVGVFVELARKSALVRKQAELLELKNVALERAIREAERANRAKSEFLSRMSHELRTPLNAIMGFGQLLQLDDLTPQQHESVACILKGGKHLLGLIGEVLDLARIEAGHLDLSLEAVAVREVSQEAVELVTPLARQWKVLLDDQTAAAAWAVLADRQRLKQVLLNLLSNAVKYTPEGGRVRLSAEEALRGRLRISVTDTGRGIPAELRERLFTPFDRLGAEQTTVEGTGLGLALSKRLVEAMRGNIGVASEVGRGSTFWVDLSQTQAPIKTLDPAPNGEEASAQAANLAGRTVLYIEDNLSNVELVQQILTHRGKVRFLTAMQGQAGLDLAHGHAPDVILLDLHLPDIPGDEVLRRLRAAPDTRGTPVIMLSADAMPGRAEQLLAAGAQAYLTKPIDVKRFLSVLDGTVK</sequence>
<keyword evidence="13" id="KW-0472">Membrane</keyword>
<evidence type="ECO:0000256" key="8">
    <source>
        <dbReference type="ARBA" id="ARBA00022741"/>
    </source>
</evidence>
<dbReference type="EC" id="2.7.13.3" evidence="3"/>
<dbReference type="PANTHER" id="PTHR43047">
    <property type="entry name" value="TWO-COMPONENT HISTIDINE PROTEIN KINASE"/>
    <property type="match status" value="1"/>
</dbReference>
<dbReference type="GO" id="GO:0005886">
    <property type="term" value="C:plasma membrane"/>
    <property type="evidence" value="ECO:0007669"/>
    <property type="project" value="UniProtKB-SubCell"/>
</dbReference>
<dbReference type="InterPro" id="IPR011006">
    <property type="entry name" value="CheY-like_superfamily"/>
</dbReference>
<dbReference type="SUPFAM" id="SSF55874">
    <property type="entry name" value="ATPase domain of HSP90 chaperone/DNA topoisomerase II/histidine kinase"/>
    <property type="match status" value="1"/>
</dbReference>
<feature type="domain" description="Histidine kinase" evidence="16">
    <location>
        <begin position="156"/>
        <end position="372"/>
    </location>
</feature>
<dbReference type="GO" id="GO:0005524">
    <property type="term" value="F:ATP binding"/>
    <property type="evidence" value="ECO:0007669"/>
    <property type="project" value="UniProtKB-KW"/>
</dbReference>
<dbReference type="InterPro" id="IPR036097">
    <property type="entry name" value="HisK_dim/P_sf"/>
</dbReference>
<keyword evidence="10" id="KW-0067">ATP-binding</keyword>
<dbReference type="Pfam" id="PF00072">
    <property type="entry name" value="Response_reg"/>
    <property type="match status" value="2"/>
</dbReference>
<evidence type="ECO:0000256" key="4">
    <source>
        <dbReference type="ARBA" id="ARBA00022475"/>
    </source>
</evidence>